<sequence>MMYLRSHRAMAPVQHEENPAKPAKTTATYSEAGLHLLAAAALATLKQQAAAAHDAPSSLSPVIRGDETSSHADARAAAMMAARATQLPALFAVPPHSVSASPYIRQLEGYISHLCTDAPTNVVTEVLEILSTICEDLSMMRRTERVNNNAPAGTTALDLMQTETEANEAMVDARDDPQDVEMEIDVKPGRFDVSNDRTAHDIRPTHGKPQPTYAMSDTRRTDVPQRVARVNPPRRAKDKSVLGGPRSRGTSSPGQLHAPSPASTVPTTPSQQLVDLSSTLEVGEMYTRLGIPDLYRRSFDLLNGRRITRSPHYKSFGSVMLTPGAAYEIVQVFFSKMVCTTHERIEDIVRTIKTYNTGCRADITRADTSAPQAIREFLESVSAIATPETPGALRSLTQNICYVRLHDS</sequence>
<dbReference type="Proteomes" id="UP001273166">
    <property type="component" value="Unassembled WGS sequence"/>
</dbReference>
<organism evidence="2 3">
    <name type="scientific">Chaetomium strumarium</name>
    <dbReference type="NCBI Taxonomy" id="1170767"/>
    <lineage>
        <taxon>Eukaryota</taxon>
        <taxon>Fungi</taxon>
        <taxon>Dikarya</taxon>
        <taxon>Ascomycota</taxon>
        <taxon>Pezizomycotina</taxon>
        <taxon>Sordariomycetes</taxon>
        <taxon>Sordariomycetidae</taxon>
        <taxon>Sordariales</taxon>
        <taxon>Chaetomiaceae</taxon>
        <taxon>Chaetomium</taxon>
    </lineage>
</organism>
<feature type="region of interest" description="Disordered" evidence="1">
    <location>
        <begin position="189"/>
        <end position="270"/>
    </location>
</feature>
<proteinExistence type="predicted"/>
<dbReference type="RefSeq" id="XP_062727163.1">
    <property type="nucleotide sequence ID" value="XM_062871259.1"/>
</dbReference>
<comment type="caution">
    <text evidence="2">The sequence shown here is derived from an EMBL/GenBank/DDBJ whole genome shotgun (WGS) entry which is preliminary data.</text>
</comment>
<evidence type="ECO:0000256" key="1">
    <source>
        <dbReference type="SAM" id="MobiDB-lite"/>
    </source>
</evidence>
<feature type="region of interest" description="Disordered" evidence="1">
    <location>
        <begin position="1"/>
        <end position="22"/>
    </location>
</feature>
<dbReference type="AlphaFoldDB" id="A0AAJ0H3Y5"/>
<keyword evidence="3" id="KW-1185">Reference proteome</keyword>
<reference evidence="2" key="1">
    <citation type="journal article" date="2023" name="Mol. Phylogenet. Evol.">
        <title>Genome-scale phylogeny and comparative genomics of the fungal order Sordariales.</title>
        <authorList>
            <person name="Hensen N."/>
            <person name="Bonometti L."/>
            <person name="Westerberg I."/>
            <person name="Brannstrom I.O."/>
            <person name="Guillou S."/>
            <person name="Cros-Aarteil S."/>
            <person name="Calhoun S."/>
            <person name="Haridas S."/>
            <person name="Kuo A."/>
            <person name="Mondo S."/>
            <person name="Pangilinan J."/>
            <person name="Riley R."/>
            <person name="LaButti K."/>
            <person name="Andreopoulos B."/>
            <person name="Lipzen A."/>
            <person name="Chen C."/>
            <person name="Yan M."/>
            <person name="Daum C."/>
            <person name="Ng V."/>
            <person name="Clum A."/>
            <person name="Steindorff A."/>
            <person name="Ohm R.A."/>
            <person name="Martin F."/>
            <person name="Silar P."/>
            <person name="Natvig D.O."/>
            <person name="Lalanne C."/>
            <person name="Gautier V."/>
            <person name="Ament-Velasquez S.L."/>
            <person name="Kruys A."/>
            <person name="Hutchinson M.I."/>
            <person name="Powell A.J."/>
            <person name="Barry K."/>
            <person name="Miller A.N."/>
            <person name="Grigoriev I.V."/>
            <person name="Debuchy R."/>
            <person name="Gladieux P."/>
            <person name="Hiltunen Thoren M."/>
            <person name="Johannesson H."/>
        </authorList>
    </citation>
    <scope>NUCLEOTIDE SEQUENCE</scope>
    <source>
        <strain evidence="2">CBS 333.67</strain>
    </source>
</reference>
<feature type="compositionally biased region" description="Basic and acidic residues" evidence="1">
    <location>
        <begin position="189"/>
        <end position="204"/>
    </location>
</feature>
<evidence type="ECO:0000313" key="3">
    <source>
        <dbReference type="Proteomes" id="UP001273166"/>
    </source>
</evidence>
<reference evidence="2" key="2">
    <citation type="submission" date="2023-06" db="EMBL/GenBank/DDBJ databases">
        <authorList>
            <consortium name="Lawrence Berkeley National Laboratory"/>
            <person name="Mondo S.J."/>
            <person name="Hensen N."/>
            <person name="Bonometti L."/>
            <person name="Westerberg I."/>
            <person name="Brannstrom I.O."/>
            <person name="Guillou S."/>
            <person name="Cros-Aarteil S."/>
            <person name="Calhoun S."/>
            <person name="Haridas S."/>
            <person name="Kuo A."/>
            <person name="Pangilinan J."/>
            <person name="Riley R."/>
            <person name="Labutti K."/>
            <person name="Andreopoulos B."/>
            <person name="Lipzen A."/>
            <person name="Chen C."/>
            <person name="Yanf M."/>
            <person name="Daum C."/>
            <person name="Ng V."/>
            <person name="Clum A."/>
            <person name="Steindorff A."/>
            <person name="Ohm R."/>
            <person name="Martin F."/>
            <person name="Silar P."/>
            <person name="Natvig D."/>
            <person name="Lalanne C."/>
            <person name="Gautier V."/>
            <person name="Ament-Velasquez S.L."/>
            <person name="Kruys A."/>
            <person name="Hutchinson M.I."/>
            <person name="Powell A.J."/>
            <person name="Barry K."/>
            <person name="Miller A.N."/>
            <person name="Grigoriev I.V."/>
            <person name="Debuchy R."/>
            <person name="Gladieux P."/>
            <person name="Thoren M.H."/>
            <person name="Johannesson H."/>
        </authorList>
    </citation>
    <scope>NUCLEOTIDE SEQUENCE</scope>
    <source>
        <strain evidence="2">CBS 333.67</strain>
    </source>
</reference>
<accession>A0AAJ0H3Y5</accession>
<name>A0AAJ0H3Y5_9PEZI</name>
<dbReference type="GeneID" id="87890088"/>
<dbReference type="EMBL" id="JAUDZG010000001">
    <property type="protein sequence ID" value="KAK3311383.1"/>
    <property type="molecule type" value="Genomic_DNA"/>
</dbReference>
<protein>
    <submittedName>
        <fullName evidence="2">Uncharacterized protein</fullName>
    </submittedName>
</protein>
<gene>
    <name evidence="2" type="ORF">B0T15DRAFT_72876</name>
</gene>
<feature type="compositionally biased region" description="Low complexity" evidence="1">
    <location>
        <begin position="243"/>
        <end position="270"/>
    </location>
</feature>
<evidence type="ECO:0000313" key="2">
    <source>
        <dbReference type="EMBL" id="KAK3311383.1"/>
    </source>
</evidence>